<dbReference type="InterPro" id="IPR016888">
    <property type="entry name" value="UCP028498"/>
</dbReference>
<dbReference type="AlphaFoldDB" id="A0A427SW77"/>
<organism evidence="1 2">
    <name type="scientific">Amycolatopsis eburnea</name>
    <dbReference type="NCBI Taxonomy" id="2267691"/>
    <lineage>
        <taxon>Bacteria</taxon>
        <taxon>Bacillati</taxon>
        <taxon>Actinomycetota</taxon>
        <taxon>Actinomycetes</taxon>
        <taxon>Pseudonocardiales</taxon>
        <taxon>Pseudonocardiaceae</taxon>
        <taxon>Amycolatopsis</taxon>
    </lineage>
</organism>
<accession>A0A427SW77</accession>
<dbReference type="RefSeq" id="WP_125315707.1">
    <property type="nucleotide sequence ID" value="NZ_RSEC01000062.1"/>
</dbReference>
<reference evidence="1 2" key="1">
    <citation type="submission" date="2018-12" db="EMBL/GenBank/DDBJ databases">
        <title>Amycolatopsis eburnea sp. nov. actinomycete associate with arbuscular mycorrhiza fungal spore.</title>
        <authorList>
            <person name="Lumyong S."/>
            <person name="Chaiya L."/>
        </authorList>
    </citation>
    <scope>NUCLEOTIDE SEQUENCE [LARGE SCALE GENOMIC DNA]</scope>
    <source>
        <strain evidence="1 2">GLM-1</strain>
    </source>
</reference>
<name>A0A427SW77_9PSEU</name>
<dbReference type="OrthoDB" id="162563at2"/>
<protein>
    <submittedName>
        <fullName evidence="1">DUF2255 family protein</fullName>
    </submittedName>
</protein>
<gene>
    <name evidence="1" type="ORF">EIY87_42740</name>
</gene>
<dbReference type="EMBL" id="RSEC01000062">
    <property type="protein sequence ID" value="RSD08485.1"/>
    <property type="molecule type" value="Genomic_DNA"/>
</dbReference>
<keyword evidence="2" id="KW-1185">Reference proteome</keyword>
<evidence type="ECO:0000313" key="2">
    <source>
        <dbReference type="Proteomes" id="UP000267081"/>
    </source>
</evidence>
<dbReference type="Pfam" id="PF10012">
    <property type="entry name" value="DUF2255"/>
    <property type="match status" value="1"/>
</dbReference>
<dbReference type="Proteomes" id="UP000267081">
    <property type="component" value="Unassembled WGS sequence"/>
</dbReference>
<sequence length="116" mass="12749">MWSPEQLRLLAEARELEITVEGGPSRWTPIWVVCTGGHAYARTWYRRGTGWFGAALRSRRARIRVPGLAADVTIEEAAPETTAEVDAAYRAKYPGGATDAMVTAEAAATTLRFDPR</sequence>
<evidence type="ECO:0000313" key="1">
    <source>
        <dbReference type="EMBL" id="RSD08485.1"/>
    </source>
</evidence>
<comment type="caution">
    <text evidence="1">The sequence shown here is derived from an EMBL/GenBank/DDBJ whole genome shotgun (WGS) entry which is preliminary data.</text>
</comment>
<proteinExistence type="predicted"/>